<evidence type="ECO:0000313" key="1">
    <source>
        <dbReference type="EMBL" id="WMV54251.1"/>
    </source>
</evidence>
<reference evidence="1" key="1">
    <citation type="submission" date="2023-08" db="EMBL/GenBank/DDBJ databases">
        <title>A de novo genome assembly of Solanum verrucosum Schlechtendal, a Mexican diploid species geographically isolated from the other diploid A-genome species in potato relatives.</title>
        <authorList>
            <person name="Hosaka K."/>
        </authorList>
    </citation>
    <scope>NUCLEOTIDE SEQUENCE</scope>
    <source>
        <tissue evidence="1">Young leaves</tissue>
    </source>
</reference>
<dbReference type="Gene3D" id="3.30.420.10">
    <property type="entry name" value="Ribonuclease H-like superfamily/Ribonuclease H"/>
    <property type="match status" value="1"/>
</dbReference>
<organism evidence="1 2">
    <name type="scientific">Solanum verrucosum</name>
    <dbReference type="NCBI Taxonomy" id="315347"/>
    <lineage>
        <taxon>Eukaryota</taxon>
        <taxon>Viridiplantae</taxon>
        <taxon>Streptophyta</taxon>
        <taxon>Embryophyta</taxon>
        <taxon>Tracheophyta</taxon>
        <taxon>Spermatophyta</taxon>
        <taxon>Magnoliopsida</taxon>
        <taxon>eudicotyledons</taxon>
        <taxon>Gunneridae</taxon>
        <taxon>Pentapetalae</taxon>
        <taxon>asterids</taxon>
        <taxon>lamiids</taxon>
        <taxon>Solanales</taxon>
        <taxon>Solanaceae</taxon>
        <taxon>Solanoideae</taxon>
        <taxon>Solaneae</taxon>
        <taxon>Solanum</taxon>
    </lineage>
</organism>
<dbReference type="PANTHER" id="PTHR45835">
    <property type="entry name" value="YALI0A06105P"/>
    <property type="match status" value="1"/>
</dbReference>
<sequence>MKRDIADFVAKCSNCQGVKVEHQKPGGMNQEINIPTWKWEVINMDFITGLARTLIQHDSIWVIVDRVTKSAHFLAVKTIDSSEDYTKIYIYEITYGQAEHTIQTVEDMLRACVIDFKSSWDDNLPLKEVTKVQETVNNKNNR</sequence>
<proteinExistence type="predicted"/>
<dbReference type="EMBL" id="CP133622">
    <property type="protein sequence ID" value="WMV54251.1"/>
    <property type="molecule type" value="Genomic_DNA"/>
</dbReference>
<dbReference type="InterPro" id="IPR036397">
    <property type="entry name" value="RNaseH_sf"/>
</dbReference>
<evidence type="ECO:0000313" key="2">
    <source>
        <dbReference type="Proteomes" id="UP001234989"/>
    </source>
</evidence>
<accession>A0AAF0V045</accession>
<keyword evidence="2" id="KW-1185">Reference proteome</keyword>
<evidence type="ECO:0008006" key="3">
    <source>
        <dbReference type="Google" id="ProtNLM"/>
    </source>
</evidence>
<protein>
    <recommendedName>
        <fullName evidence="3">Integrase zinc-binding domain-containing protein</fullName>
    </recommendedName>
</protein>
<gene>
    <name evidence="1" type="ORF">MTR67_047636</name>
</gene>
<dbReference type="GO" id="GO:0003676">
    <property type="term" value="F:nucleic acid binding"/>
    <property type="evidence" value="ECO:0007669"/>
    <property type="project" value="InterPro"/>
</dbReference>
<dbReference type="SUPFAM" id="SSF53098">
    <property type="entry name" value="Ribonuclease H-like"/>
    <property type="match status" value="1"/>
</dbReference>
<dbReference type="PANTHER" id="PTHR45835:SF91">
    <property type="entry name" value="RETROTRANSPOSON, TY3-GYPSY SUBCLASS-LIKE PROTEIN"/>
    <property type="match status" value="1"/>
</dbReference>
<dbReference type="AlphaFoldDB" id="A0AAF0V045"/>
<name>A0AAF0V045_SOLVR</name>
<dbReference type="InterPro" id="IPR012337">
    <property type="entry name" value="RNaseH-like_sf"/>
</dbReference>
<dbReference type="Proteomes" id="UP001234989">
    <property type="component" value="Chromosome 11"/>
</dbReference>